<keyword evidence="7" id="KW-0067">ATP-binding</keyword>
<keyword evidence="6" id="KW-0418">Kinase</keyword>
<dbReference type="Pfam" id="PF02518">
    <property type="entry name" value="HATPase_c"/>
    <property type="match status" value="1"/>
</dbReference>
<keyword evidence="8" id="KW-0902">Two-component regulatory system</keyword>
<evidence type="ECO:0000256" key="5">
    <source>
        <dbReference type="ARBA" id="ARBA00022741"/>
    </source>
</evidence>
<dbReference type="PROSITE" id="PS50109">
    <property type="entry name" value="HIS_KIN"/>
    <property type="match status" value="1"/>
</dbReference>
<feature type="coiled-coil region" evidence="9">
    <location>
        <begin position="325"/>
        <end position="359"/>
    </location>
</feature>
<feature type="chain" id="PRO_5037331165" description="histidine kinase" evidence="10">
    <location>
        <begin position="18"/>
        <end position="598"/>
    </location>
</feature>
<sequence>MFLIMACLLGLGPSALAAPPVVRIGVLAPEGAPAAEREWQPFASSLERALGDRGVRLQAYDLAGLRGAVERREVDFFIASSGFFVEMEAKSGAMRLATLESSPRLSPSHSVASTILVRADRGDLNRLTDLKGQRVMAVSEDAFSGYQLAWRELRRAGVEPRRDFAALIFSGFPLNHIVEAVGKGEVDGGIVRACVLEHLVAAGRVKAGDFKVLGEVRGDELGCRHSTPLYPDWSLAALRGTPYDLTRRVSHLLFSLPPSNGVAWTVPTDYQPVHGVFRDLGIGPYAALGPRDLWSLLRDYWWGLALALLVLAAMAAHSVRVEVLVHRRTRELQAALEARQQAEEAARRQEEKLDHLGRLGVLGEMSSMLAHELAQPLAAIGNFARGMTYRIQGGRLDPAPLLEGCQTIEQQAERAARVMEQVRAFSRKRPVRKAPLDLCALARETVVLFRGMVARAPDIQLHCGPSGASESGCLAGLTVEGDALQLQQVLLNLLKNAYDAARDLPEERRAISLILGRAPGRVTLAVADRGRGLAPGDRERLFEPFFTTKEDGVGLGLSMCQRILEAHGGAIAAHSPEDGGPGLVMEISLPCEEPAHVP</sequence>
<reference evidence="12" key="1">
    <citation type="submission" date="2020-11" db="EMBL/GenBank/DDBJ databases">
        <title>Azospira inquinata sp. nov.</title>
        <authorList>
            <person name="Moe W.M."/>
            <person name="Mikes M.C."/>
        </authorList>
    </citation>
    <scope>NUCLEOTIDE SEQUENCE</scope>
    <source>
        <strain evidence="12">Azo-3</strain>
    </source>
</reference>
<dbReference type="Proteomes" id="UP000683428">
    <property type="component" value="Chromosome"/>
</dbReference>
<evidence type="ECO:0000256" key="2">
    <source>
        <dbReference type="ARBA" id="ARBA00012438"/>
    </source>
</evidence>
<dbReference type="EMBL" id="CP064782">
    <property type="protein sequence ID" value="QWT48499.1"/>
    <property type="molecule type" value="Genomic_DNA"/>
</dbReference>
<dbReference type="GO" id="GO:0000155">
    <property type="term" value="F:phosphorelay sensor kinase activity"/>
    <property type="evidence" value="ECO:0007669"/>
    <property type="project" value="InterPro"/>
</dbReference>
<protein>
    <recommendedName>
        <fullName evidence="2">histidine kinase</fullName>
        <ecNumber evidence="2">2.7.13.3</ecNumber>
    </recommendedName>
</protein>
<keyword evidence="3" id="KW-0597">Phosphoprotein</keyword>
<evidence type="ECO:0000256" key="8">
    <source>
        <dbReference type="ARBA" id="ARBA00023012"/>
    </source>
</evidence>
<dbReference type="InterPro" id="IPR005467">
    <property type="entry name" value="His_kinase_dom"/>
</dbReference>
<evidence type="ECO:0000259" key="11">
    <source>
        <dbReference type="PROSITE" id="PS50109"/>
    </source>
</evidence>
<evidence type="ECO:0000313" key="13">
    <source>
        <dbReference type="Proteomes" id="UP000683428"/>
    </source>
</evidence>
<keyword evidence="4" id="KW-0808">Transferase</keyword>
<organism evidence="12 13">
    <name type="scientific">Azospira inquinata</name>
    <dbReference type="NCBI Taxonomy" id="2785627"/>
    <lineage>
        <taxon>Bacteria</taxon>
        <taxon>Pseudomonadati</taxon>
        <taxon>Pseudomonadota</taxon>
        <taxon>Betaproteobacteria</taxon>
        <taxon>Rhodocyclales</taxon>
        <taxon>Rhodocyclaceae</taxon>
        <taxon>Azospira</taxon>
    </lineage>
</organism>
<dbReference type="InterPro" id="IPR003594">
    <property type="entry name" value="HATPase_dom"/>
</dbReference>
<feature type="signal peptide" evidence="10">
    <location>
        <begin position="1"/>
        <end position="17"/>
    </location>
</feature>
<evidence type="ECO:0000256" key="10">
    <source>
        <dbReference type="SAM" id="SignalP"/>
    </source>
</evidence>
<gene>
    <name evidence="12" type="ORF">Azoinq_11640</name>
</gene>
<evidence type="ECO:0000256" key="3">
    <source>
        <dbReference type="ARBA" id="ARBA00022553"/>
    </source>
</evidence>
<name>A0A975XU80_9RHOO</name>
<dbReference type="Pfam" id="PF12974">
    <property type="entry name" value="Phosphonate-bd"/>
    <property type="match status" value="1"/>
</dbReference>
<comment type="catalytic activity">
    <reaction evidence="1">
        <text>ATP + protein L-histidine = ADP + protein N-phospho-L-histidine.</text>
        <dbReference type="EC" id="2.7.13.3"/>
    </reaction>
</comment>
<proteinExistence type="predicted"/>
<keyword evidence="9" id="KW-0175">Coiled coil</keyword>
<evidence type="ECO:0000256" key="9">
    <source>
        <dbReference type="SAM" id="Coils"/>
    </source>
</evidence>
<dbReference type="KEGG" id="aiq:Azoinq_11640"/>
<keyword evidence="10" id="KW-0732">Signal</keyword>
<evidence type="ECO:0000313" key="12">
    <source>
        <dbReference type="EMBL" id="QWT48499.1"/>
    </source>
</evidence>
<evidence type="ECO:0000256" key="1">
    <source>
        <dbReference type="ARBA" id="ARBA00000085"/>
    </source>
</evidence>
<dbReference type="AlphaFoldDB" id="A0A975XU80"/>
<dbReference type="RefSeq" id="WP_216128896.1">
    <property type="nucleotide sequence ID" value="NZ_CP064782.1"/>
</dbReference>
<dbReference type="InterPro" id="IPR003661">
    <property type="entry name" value="HisK_dim/P_dom"/>
</dbReference>
<dbReference type="PANTHER" id="PTHR43065:SF10">
    <property type="entry name" value="PEROXIDE STRESS-ACTIVATED HISTIDINE KINASE MAK3"/>
    <property type="match status" value="1"/>
</dbReference>
<accession>A0A975XU80</accession>
<dbReference type="GO" id="GO:0005524">
    <property type="term" value="F:ATP binding"/>
    <property type="evidence" value="ECO:0007669"/>
    <property type="project" value="UniProtKB-KW"/>
</dbReference>
<dbReference type="SMART" id="SM00387">
    <property type="entry name" value="HATPase_c"/>
    <property type="match status" value="1"/>
</dbReference>
<evidence type="ECO:0000256" key="6">
    <source>
        <dbReference type="ARBA" id="ARBA00022777"/>
    </source>
</evidence>
<dbReference type="PANTHER" id="PTHR43065">
    <property type="entry name" value="SENSOR HISTIDINE KINASE"/>
    <property type="match status" value="1"/>
</dbReference>
<keyword evidence="5" id="KW-0547">Nucleotide-binding</keyword>
<evidence type="ECO:0000256" key="7">
    <source>
        <dbReference type="ARBA" id="ARBA00022840"/>
    </source>
</evidence>
<dbReference type="CDD" id="cd00082">
    <property type="entry name" value="HisKA"/>
    <property type="match status" value="1"/>
</dbReference>
<keyword evidence="13" id="KW-1185">Reference proteome</keyword>
<dbReference type="EC" id="2.7.13.3" evidence="2"/>
<evidence type="ECO:0000256" key="4">
    <source>
        <dbReference type="ARBA" id="ARBA00022679"/>
    </source>
</evidence>
<feature type="domain" description="Histidine kinase" evidence="11">
    <location>
        <begin position="368"/>
        <end position="593"/>
    </location>
</feature>